<dbReference type="EMBL" id="JAGRQC010000004">
    <property type="protein sequence ID" value="MBR0553640.1"/>
    <property type="molecule type" value="Genomic_DNA"/>
</dbReference>
<sequence length="149" mass="15043">MSVRPVLAATAALSATAALLGGCATISQTVGKTWTMGLIGAQEVPGPGDPDGSGTAKVTADATTGTICYELTVQDISQPTAAHIHQGARGVAGPPVLQLKPPVTGSSKECLDVDKQLAAAIIANPTGYYVNVHTADYPKGAIRGQLPPR</sequence>
<dbReference type="Pfam" id="PF07452">
    <property type="entry name" value="CHRD"/>
    <property type="match status" value="1"/>
</dbReference>
<reference evidence="3" key="1">
    <citation type="submission" date="2021-04" db="EMBL/GenBank/DDBJ databases">
        <title>Ouciella asimina sp. nov., isolated from the surface seawater in the hydrothermal field of Okinawa Trough.</title>
        <authorList>
            <person name="Shuang W."/>
        </authorList>
    </citation>
    <scope>NUCLEOTIDE SEQUENCE</scope>
    <source>
        <strain evidence="3">LXI357</strain>
    </source>
</reference>
<evidence type="ECO:0000313" key="3">
    <source>
        <dbReference type="EMBL" id="MBR0553640.1"/>
    </source>
</evidence>
<protein>
    <submittedName>
        <fullName evidence="3">CHRD domain-containing protein</fullName>
    </submittedName>
</protein>
<organism evidence="3 4">
    <name type="scientific">Stakelama marina</name>
    <dbReference type="NCBI Taxonomy" id="2826939"/>
    <lineage>
        <taxon>Bacteria</taxon>
        <taxon>Pseudomonadati</taxon>
        <taxon>Pseudomonadota</taxon>
        <taxon>Alphaproteobacteria</taxon>
        <taxon>Sphingomonadales</taxon>
        <taxon>Sphingomonadaceae</taxon>
        <taxon>Stakelama</taxon>
    </lineage>
</organism>
<dbReference type="RefSeq" id="WP_284054884.1">
    <property type="nucleotide sequence ID" value="NZ_JAGRQC010000004.1"/>
</dbReference>
<feature type="domain" description="CHRD" evidence="2">
    <location>
        <begin position="32"/>
        <end position="148"/>
    </location>
</feature>
<dbReference type="Proteomes" id="UP000676996">
    <property type="component" value="Unassembled WGS sequence"/>
</dbReference>
<feature type="signal peptide" evidence="1">
    <location>
        <begin position="1"/>
        <end position="17"/>
    </location>
</feature>
<feature type="chain" id="PRO_5035929533" evidence="1">
    <location>
        <begin position="18"/>
        <end position="149"/>
    </location>
</feature>
<keyword evidence="1" id="KW-0732">Signal</keyword>
<dbReference type="PROSITE" id="PS51257">
    <property type="entry name" value="PROKAR_LIPOPROTEIN"/>
    <property type="match status" value="1"/>
</dbReference>
<evidence type="ECO:0000313" key="4">
    <source>
        <dbReference type="Proteomes" id="UP000676996"/>
    </source>
</evidence>
<proteinExistence type="predicted"/>
<accession>A0A8T4IGF7</accession>
<comment type="caution">
    <text evidence="3">The sequence shown here is derived from an EMBL/GenBank/DDBJ whole genome shotgun (WGS) entry which is preliminary data.</text>
</comment>
<gene>
    <name evidence="3" type="ORF">J7S20_14110</name>
</gene>
<name>A0A8T4IGF7_9SPHN</name>
<dbReference type="SMART" id="SM00754">
    <property type="entry name" value="CHRD"/>
    <property type="match status" value="1"/>
</dbReference>
<evidence type="ECO:0000259" key="2">
    <source>
        <dbReference type="SMART" id="SM00754"/>
    </source>
</evidence>
<dbReference type="AlphaFoldDB" id="A0A8T4IGF7"/>
<dbReference type="InterPro" id="IPR010895">
    <property type="entry name" value="CHRD"/>
</dbReference>
<keyword evidence="4" id="KW-1185">Reference proteome</keyword>
<evidence type="ECO:0000256" key="1">
    <source>
        <dbReference type="SAM" id="SignalP"/>
    </source>
</evidence>